<dbReference type="Gene3D" id="3.20.20.140">
    <property type="entry name" value="Metal-dependent hydrolases"/>
    <property type="match status" value="1"/>
</dbReference>
<comment type="subunit">
    <text evidence="3">Homotetramer.</text>
</comment>
<dbReference type="GO" id="GO:0006208">
    <property type="term" value="P:pyrimidine nucleobase catabolic process"/>
    <property type="evidence" value="ECO:0007669"/>
    <property type="project" value="TreeGrafter"/>
</dbReference>
<keyword evidence="10" id="KW-0408">Iron</keyword>
<comment type="PTM">
    <text evidence="9">Carbamylation allows a single lysine to coordinate two divalent metal cations.</text>
</comment>
<dbReference type="AlphaFoldDB" id="A0A9J6C3C8"/>
<evidence type="ECO:0000256" key="1">
    <source>
        <dbReference type="ARBA" id="ARBA00001947"/>
    </source>
</evidence>
<feature type="signal peptide" evidence="11">
    <location>
        <begin position="1"/>
        <end position="18"/>
    </location>
</feature>
<dbReference type="NCBIfam" id="TIGR02033">
    <property type="entry name" value="D-hydantoinase"/>
    <property type="match status" value="1"/>
</dbReference>
<dbReference type="SUPFAM" id="SSF48113">
    <property type="entry name" value="Heme-dependent peroxidases"/>
    <property type="match status" value="1"/>
</dbReference>
<accession>A0A9J6C3C8</accession>
<evidence type="ECO:0000259" key="12">
    <source>
        <dbReference type="Pfam" id="PF01979"/>
    </source>
</evidence>
<dbReference type="Pfam" id="PF01979">
    <property type="entry name" value="Amidohydro_1"/>
    <property type="match status" value="1"/>
</dbReference>
<dbReference type="GO" id="GO:0005829">
    <property type="term" value="C:cytosol"/>
    <property type="evidence" value="ECO:0007669"/>
    <property type="project" value="TreeGrafter"/>
</dbReference>
<name>A0A9J6C3C8_POLVA</name>
<feature type="domain" description="Amidohydrolase-related" evidence="12">
    <location>
        <begin position="659"/>
        <end position="1038"/>
    </location>
</feature>
<dbReference type="InterPro" id="IPR032466">
    <property type="entry name" value="Metal_Hydrolase"/>
</dbReference>
<keyword evidence="4 10" id="KW-0479">Metal-binding</keyword>
<comment type="cofactor">
    <cofactor evidence="1">
        <name>Zn(2+)</name>
        <dbReference type="ChEBI" id="CHEBI:29105"/>
    </cofactor>
</comment>
<dbReference type="GO" id="GO:0020037">
    <property type="term" value="F:heme binding"/>
    <property type="evidence" value="ECO:0007669"/>
    <property type="project" value="InterPro"/>
</dbReference>
<comment type="similarity">
    <text evidence="2">Belongs to the metallo-dependent hydrolases superfamily. Hydantoinase/dihydropyrimidinase family.</text>
</comment>
<dbReference type="CDD" id="cd09823">
    <property type="entry name" value="peroxinectin_like"/>
    <property type="match status" value="1"/>
</dbReference>
<keyword evidence="14" id="KW-1185">Reference proteome</keyword>
<dbReference type="EMBL" id="JADBJN010000002">
    <property type="protein sequence ID" value="KAG5676673.1"/>
    <property type="molecule type" value="Genomic_DNA"/>
</dbReference>
<dbReference type="Gene3D" id="1.10.640.10">
    <property type="entry name" value="Haem peroxidase domain superfamily, animal type"/>
    <property type="match status" value="1"/>
</dbReference>
<sequence>MKILILIAAAVITASVDADDCVSHTYRTLDGSCNNLKHPNWGKAGTPYARLLPARYGDGIFSPPKSKTGADLPSSRLVSTTIFDTIDSPDPNHTIVTMQFGQFVAHDMSFGGAPIHPSCCQDGKIVSHDPLCYPIIVPNDDPVRSADGIECMNFQRTLTDRDNELDENRANQPAQQITVVTGFLDLSLVYGNSEKELAPVREFNAGRLKMDIRNGKEWPPHNPDGDKICFVETSGETCYFGGDPRLNQSPDLSILHIYYIREHNRLAGILHEMNPSWSDEKLFQEARRINIAQYQYVVYYEWLPLLLGEQNMFKAKLIYYKDGGEYVDDYDENVDPSALNDHAASAFRYFHSEIEGNLELISESRECKKSMKISDVFLRPKILEQNDNFDSFARGMATQRFQKPDKYFDIEVREFLLKHLRKYGDDIRAIDIQRGRDHGIASYNSFREFCDLPKATKWEDYLDLISQEDIDKLKSIYPSYDDVDLSVGGILEKRVDKSTLTNPTYYCIYMKQFYNTRVGDRYWFERSDPEFAFTTSQLAEIRKSSMSRIFCDNGNNILSMQPNAFVVPSESNKVIPCTEIPAIDYTLWRDLLFDRKSVKIRYLRMSNNIYIKNACVVNHDTIQENVSIYVENGVIKFIGTECDFPIPTNIEVIDASGKYVIPGGIDPHTHFELEFGGTFAVDDFYQGTCAAVAGGTTTIIDFVIPKKGQSILEAYEIWRKRADSKVVCDYGLHCAITWWSVEVNKDMEILAKEKGISSFKMFMAYKGLFMLDDSELYETFERCRDIGALAQVHAENGDIIAKNTKKLLENGVKGPEGHQLSRTEDVEAEATNRACVIAHQTNCPLYVVHVMSISAAEEVARARERWGKNFIFGETLAAALGASGEEYYDKCWHHAAAHVLSPPLRPRKETREVLMKMLANDDLQSTGSDNCTFNKKQKELGLDDFSKIPNGVNGVEDRMSVIWEKGGGTDIFCAAKIFNLYPKKGSLTVGADADIVIWNYKDTRTISVKTHHHACDFNIFEGMVCHGVPEIVIVGGKICVRDGKLSVTPGSGKFLPRNAFNTFIFKS</sequence>
<dbReference type="Pfam" id="PF03098">
    <property type="entry name" value="An_peroxidase"/>
    <property type="match status" value="1"/>
</dbReference>
<reference evidence="13" key="1">
    <citation type="submission" date="2021-03" db="EMBL/GenBank/DDBJ databases">
        <title>Chromosome level genome of the anhydrobiotic midge Polypedilum vanderplanki.</title>
        <authorList>
            <person name="Yoshida Y."/>
            <person name="Kikawada T."/>
            <person name="Gusev O."/>
        </authorList>
    </citation>
    <scope>NUCLEOTIDE SEQUENCE</scope>
    <source>
        <strain evidence="13">NIAS01</strain>
        <tissue evidence="13">Whole body or cell culture</tissue>
    </source>
</reference>
<keyword evidence="11" id="KW-0732">Signal</keyword>
<evidence type="ECO:0000256" key="4">
    <source>
        <dbReference type="ARBA" id="ARBA00022723"/>
    </source>
</evidence>
<evidence type="ECO:0000313" key="14">
    <source>
        <dbReference type="Proteomes" id="UP001107558"/>
    </source>
</evidence>
<dbReference type="GO" id="GO:0006979">
    <property type="term" value="P:response to oxidative stress"/>
    <property type="evidence" value="ECO:0007669"/>
    <property type="project" value="InterPro"/>
</dbReference>
<evidence type="ECO:0000256" key="5">
    <source>
        <dbReference type="ARBA" id="ARBA00022801"/>
    </source>
</evidence>
<keyword evidence="10" id="KW-0349">Heme</keyword>
<dbReference type="InterPro" id="IPR011059">
    <property type="entry name" value="Metal-dep_hydrolase_composite"/>
</dbReference>
<proteinExistence type="inferred from homology"/>
<dbReference type="Proteomes" id="UP001107558">
    <property type="component" value="Chromosome 2"/>
</dbReference>
<dbReference type="FunFam" id="1.10.640.10:FF:000009">
    <property type="entry name" value="Peroxidase, isoform B"/>
    <property type="match status" value="1"/>
</dbReference>
<dbReference type="FunFam" id="3.20.20.140:FF:000001">
    <property type="entry name" value="Dihydropyrimidinase like 3"/>
    <property type="match status" value="1"/>
</dbReference>
<dbReference type="InterPro" id="IPR011778">
    <property type="entry name" value="Hydantoinase/dihydroPyrase"/>
</dbReference>
<protein>
    <recommendedName>
        <fullName evidence="8">dihydropyrimidinase</fullName>
        <ecNumber evidence="8">3.5.2.2</ecNumber>
    </recommendedName>
</protein>
<dbReference type="EC" id="3.5.2.2" evidence="8"/>
<dbReference type="GO" id="GO:0004157">
    <property type="term" value="F:dihydropyrimidinase activity"/>
    <property type="evidence" value="ECO:0007669"/>
    <property type="project" value="UniProtKB-EC"/>
</dbReference>
<feature type="chain" id="PRO_5039897347" description="dihydropyrimidinase" evidence="11">
    <location>
        <begin position="19"/>
        <end position="1067"/>
    </location>
</feature>
<organism evidence="13 14">
    <name type="scientific">Polypedilum vanderplanki</name>
    <name type="common">Sleeping chironomid midge</name>
    <dbReference type="NCBI Taxonomy" id="319348"/>
    <lineage>
        <taxon>Eukaryota</taxon>
        <taxon>Metazoa</taxon>
        <taxon>Ecdysozoa</taxon>
        <taxon>Arthropoda</taxon>
        <taxon>Hexapoda</taxon>
        <taxon>Insecta</taxon>
        <taxon>Pterygota</taxon>
        <taxon>Neoptera</taxon>
        <taxon>Endopterygota</taxon>
        <taxon>Diptera</taxon>
        <taxon>Nematocera</taxon>
        <taxon>Chironomoidea</taxon>
        <taxon>Chironomidae</taxon>
        <taxon>Chironominae</taxon>
        <taxon>Polypedilum</taxon>
        <taxon>Polypedilum</taxon>
    </lineage>
</organism>
<dbReference type="InterPro" id="IPR006680">
    <property type="entry name" value="Amidohydro-rel"/>
</dbReference>
<keyword evidence="5" id="KW-0378">Hydrolase</keyword>
<evidence type="ECO:0000256" key="6">
    <source>
        <dbReference type="ARBA" id="ARBA00022833"/>
    </source>
</evidence>
<dbReference type="InterPro" id="IPR037120">
    <property type="entry name" value="Haem_peroxidase_sf_animal"/>
</dbReference>
<evidence type="ECO:0000256" key="8">
    <source>
        <dbReference type="ARBA" id="ARBA00039113"/>
    </source>
</evidence>
<dbReference type="CDD" id="cd01314">
    <property type="entry name" value="D-HYD"/>
    <property type="match status" value="1"/>
</dbReference>
<dbReference type="SUPFAM" id="SSF51556">
    <property type="entry name" value="Metallo-dependent hydrolases"/>
    <property type="match status" value="1"/>
</dbReference>
<evidence type="ECO:0000256" key="10">
    <source>
        <dbReference type="PIRSR" id="PIRSR619791-2"/>
    </source>
</evidence>
<evidence type="ECO:0000313" key="13">
    <source>
        <dbReference type="EMBL" id="KAG5676673.1"/>
    </source>
</evidence>
<comment type="catalytic activity">
    <reaction evidence="7">
        <text>5,6-dihydrouracil + H2O = 3-(carbamoylamino)propanoate + H(+)</text>
        <dbReference type="Rhea" id="RHEA:16121"/>
        <dbReference type="ChEBI" id="CHEBI:11892"/>
        <dbReference type="ChEBI" id="CHEBI:15377"/>
        <dbReference type="ChEBI" id="CHEBI:15378"/>
        <dbReference type="ChEBI" id="CHEBI:15901"/>
        <dbReference type="EC" id="3.5.2.2"/>
    </reaction>
</comment>
<dbReference type="GO" id="GO:0004601">
    <property type="term" value="F:peroxidase activity"/>
    <property type="evidence" value="ECO:0007669"/>
    <property type="project" value="InterPro"/>
</dbReference>
<evidence type="ECO:0000256" key="2">
    <source>
        <dbReference type="ARBA" id="ARBA00008829"/>
    </source>
</evidence>
<dbReference type="OrthoDB" id="823504at2759"/>
<dbReference type="PROSITE" id="PS50292">
    <property type="entry name" value="PEROXIDASE_3"/>
    <property type="match status" value="1"/>
</dbReference>
<dbReference type="InterPro" id="IPR010255">
    <property type="entry name" value="Haem_peroxidase_sf"/>
</dbReference>
<feature type="binding site" description="axial binding residue" evidence="10">
    <location>
        <position position="351"/>
    </location>
    <ligand>
        <name>heme b</name>
        <dbReference type="ChEBI" id="CHEBI:60344"/>
    </ligand>
    <ligandPart>
        <name>Fe</name>
        <dbReference type="ChEBI" id="CHEBI:18248"/>
    </ligandPart>
</feature>
<dbReference type="PANTHER" id="PTHR11647">
    <property type="entry name" value="HYDRANTOINASE/DIHYDROPYRIMIDINASE FAMILY MEMBER"/>
    <property type="match status" value="1"/>
</dbReference>
<dbReference type="GO" id="GO:0046872">
    <property type="term" value="F:metal ion binding"/>
    <property type="evidence" value="ECO:0007669"/>
    <property type="project" value="UniProtKB-KW"/>
</dbReference>
<evidence type="ECO:0000256" key="3">
    <source>
        <dbReference type="ARBA" id="ARBA00011881"/>
    </source>
</evidence>
<comment type="caution">
    <text evidence="13">The sequence shown here is derived from an EMBL/GenBank/DDBJ whole genome shotgun (WGS) entry which is preliminary data.</text>
</comment>
<evidence type="ECO:0000256" key="11">
    <source>
        <dbReference type="SAM" id="SignalP"/>
    </source>
</evidence>
<gene>
    <name evidence="13" type="ORF">PVAND_006491</name>
</gene>
<dbReference type="PANTHER" id="PTHR11647:SF1">
    <property type="entry name" value="COLLAPSIN RESPONSE MEDIATOR PROTEIN"/>
    <property type="match status" value="1"/>
</dbReference>
<evidence type="ECO:0000256" key="7">
    <source>
        <dbReference type="ARBA" id="ARBA00036696"/>
    </source>
</evidence>
<keyword evidence="6" id="KW-0862">Zinc</keyword>
<feature type="modified residue" description="N6-carboxylysine" evidence="9">
    <location>
        <position position="760"/>
    </location>
</feature>
<dbReference type="PRINTS" id="PR00457">
    <property type="entry name" value="ANPEROXIDASE"/>
</dbReference>
<evidence type="ECO:0000256" key="9">
    <source>
        <dbReference type="PIRSR" id="PIRSR611778-50"/>
    </source>
</evidence>
<dbReference type="SUPFAM" id="SSF51338">
    <property type="entry name" value="Composite domain of metallo-dependent hydrolases"/>
    <property type="match status" value="2"/>
</dbReference>
<dbReference type="InterPro" id="IPR019791">
    <property type="entry name" value="Haem_peroxidase_animal"/>
</dbReference>
<dbReference type="InterPro" id="IPR050378">
    <property type="entry name" value="Metallo-dep_Hydrolases_sf"/>
</dbReference>
<dbReference type="Gene3D" id="2.30.40.10">
    <property type="entry name" value="Urease, subunit C, domain 1"/>
    <property type="match status" value="1"/>
</dbReference>